<keyword evidence="1" id="KW-0812">Transmembrane</keyword>
<proteinExistence type="predicted"/>
<dbReference type="Pfam" id="PF14147">
    <property type="entry name" value="Spore_YhaL"/>
    <property type="match status" value="1"/>
</dbReference>
<gene>
    <name evidence="2" type="ORF">WDJ61_04725</name>
</gene>
<keyword evidence="1" id="KW-1133">Transmembrane helix</keyword>
<accession>A0ABZ2N8B2</accession>
<feature type="transmembrane region" description="Helical" evidence="1">
    <location>
        <begin position="6"/>
        <end position="22"/>
    </location>
</feature>
<organism evidence="2 3">
    <name type="scientific">Bacillus kandeliae</name>
    <dbReference type="NCBI Taxonomy" id="3129297"/>
    <lineage>
        <taxon>Bacteria</taxon>
        <taxon>Bacillati</taxon>
        <taxon>Bacillota</taxon>
        <taxon>Bacilli</taxon>
        <taxon>Bacillales</taxon>
        <taxon>Bacillaceae</taxon>
        <taxon>Bacillus</taxon>
    </lineage>
</organism>
<protein>
    <submittedName>
        <fullName evidence="2">Sporulation YhaL family protein</fullName>
    </submittedName>
</protein>
<dbReference type="Proteomes" id="UP001387364">
    <property type="component" value="Chromosome"/>
</dbReference>
<dbReference type="EMBL" id="CP147404">
    <property type="protein sequence ID" value="WXB93938.1"/>
    <property type="molecule type" value="Genomic_DNA"/>
</dbReference>
<evidence type="ECO:0000256" key="1">
    <source>
        <dbReference type="SAM" id="Phobius"/>
    </source>
</evidence>
<dbReference type="InterPro" id="IPR025428">
    <property type="entry name" value="Spore_YhaL"/>
</dbReference>
<dbReference type="RefSeq" id="WP_338753490.1">
    <property type="nucleotide sequence ID" value="NZ_CP147404.1"/>
</dbReference>
<evidence type="ECO:0000313" key="3">
    <source>
        <dbReference type="Proteomes" id="UP001387364"/>
    </source>
</evidence>
<keyword evidence="3" id="KW-1185">Reference proteome</keyword>
<sequence>MTFPLWMYVVVAGIFFSAFMTVKTSKAERKAEMDYIEQEGQVYIQRMEKERDLKIKS</sequence>
<reference evidence="2 3" key="1">
    <citation type="submission" date="2024-02" db="EMBL/GenBank/DDBJ databases">
        <title>Seven novel Bacillus-like species.</title>
        <authorList>
            <person name="Liu G."/>
        </authorList>
    </citation>
    <scope>NUCLEOTIDE SEQUENCE [LARGE SCALE GENOMIC DNA]</scope>
    <source>
        <strain evidence="2 3">FJAT-52991</strain>
    </source>
</reference>
<keyword evidence="1" id="KW-0472">Membrane</keyword>
<name>A0ABZ2N8B2_9BACI</name>
<evidence type="ECO:0000313" key="2">
    <source>
        <dbReference type="EMBL" id="WXB93938.1"/>
    </source>
</evidence>